<sequence>RGASSTYATAWPSFAGADGEVQVAPATLLNCGARVGDALHVERAGALPVAERVDVALAGASSSSEPAVSEAVAAEALVGAGCVRPGQIVDVGVGGTARRLRVQRVVVGGRELGSEDGAAVARGRTRVAVAPASGLHRGAGGAGATSNIGDIGGLDAEVREIQRIVDGALHNSQAFAAAGLQAPRGVLLCGPPGTGKTLVARAVAAASGASVHVVSGAEAAGKWVGEAEARLRAVFAAAAAAAPSIVFIDEVDALCPRRSGSGGEAAARVVATLLALLDGVGDRGRVVVLAATNRPDALDPALRRPGRFDREIEVPVPSPAARLQILRARLARTPHALDGAQLAAVAAATHGFVGADLAALVREAAVVAIKQAPAALPVTSLRITHAHVQAALRLVAPSCMREAALEIPSVRWADIGGQHATRQLLRESV</sequence>
<organism evidence="1 2">
    <name type="scientific">Kickxella alabastrina</name>
    <dbReference type="NCBI Taxonomy" id="61397"/>
    <lineage>
        <taxon>Eukaryota</taxon>
        <taxon>Fungi</taxon>
        <taxon>Fungi incertae sedis</taxon>
        <taxon>Zoopagomycota</taxon>
        <taxon>Kickxellomycotina</taxon>
        <taxon>Kickxellomycetes</taxon>
        <taxon>Kickxellales</taxon>
        <taxon>Kickxellaceae</taxon>
        <taxon>Kickxella</taxon>
    </lineage>
</organism>
<feature type="non-terminal residue" evidence="1">
    <location>
        <position position="1"/>
    </location>
</feature>
<accession>A0ACC1HZV3</accession>
<dbReference type="EMBL" id="JANBPG010003988">
    <property type="protein sequence ID" value="KAJ1878178.1"/>
    <property type="molecule type" value="Genomic_DNA"/>
</dbReference>
<proteinExistence type="predicted"/>
<keyword evidence="2" id="KW-1185">Reference proteome</keyword>
<name>A0ACC1HZV3_9FUNG</name>
<gene>
    <name evidence="1" type="ORF">LPJ66_011941</name>
</gene>
<reference evidence="1" key="1">
    <citation type="submission" date="2022-07" db="EMBL/GenBank/DDBJ databases">
        <title>Phylogenomic reconstructions and comparative analyses of Kickxellomycotina fungi.</title>
        <authorList>
            <person name="Reynolds N.K."/>
            <person name="Stajich J.E."/>
            <person name="Barry K."/>
            <person name="Grigoriev I.V."/>
            <person name="Crous P."/>
            <person name="Smith M.E."/>
        </authorList>
    </citation>
    <scope>NUCLEOTIDE SEQUENCE</scope>
    <source>
        <strain evidence="1">Benny 63K</strain>
    </source>
</reference>
<comment type="caution">
    <text evidence="1">The sequence shown here is derived from an EMBL/GenBank/DDBJ whole genome shotgun (WGS) entry which is preliminary data.</text>
</comment>
<dbReference type="Proteomes" id="UP001150581">
    <property type="component" value="Unassembled WGS sequence"/>
</dbReference>
<evidence type="ECO:0000313" key="2">
    <source>
        <dbReference type="Proteomes" id="UP001150581"/>
    </source>
</evidence>
<feature type="non-terminal residue" evidence="1">
    <location>
        <position position="429"/>
    </location>
</feature>
<protein>
    <submittedName>
        <fullName evidence="1">Uncharacterized protein</fullName>
    </submittedName>
</protein>
<evidence type="ECO:0000313" key="1">
    <source>
        <dbReference type="EMBL" id="KAJ1878178.1"/>
    </source>
</evidence>